<dbReference type="InterPro" id="IPR006311">
    <property type="entry name" value="TAT_signal"/>
</dbReference>
<evidence type="ECO:0000313" key="3">
    <source>
        <dbReference type="EMBL" id="EPE00223.1"/>
    </source>
</evidence>
<dbReference type="PATRIC" id="fig|1203554.3.peg.976"/>
<dbReference type="RefSeq" id="WP_016474268.1">
    <property type="nucleotide sequence ID" value="NZ_KE150480.1"/>
</dbReference>
<dbReference type="Proteomes" id="UP000014400">
    <property type="component" value="Unassembled WGS sequence"/>
</dbReference>
<organism evidence="3 4">
    <name type="scientific">Sutterella wadsworthensis HGA0223</name>
    <dbReference type="NCBI Taxonomy" id="1203554"/>
    <lineage>
        <taxon>Bacteria</taxon>
        <taxon>Pseudomonadati</taxon>
        <taxon>Pseudomonadota</taxon>
        <taxon>Betaproteobacteria</taxon>
        <taxon>Burkholderiales</taxon>
        <taxon>Sutterellaceae</taxon>
        <taxon>Sutterella</taxon>
    </lineage>
</organism>
<reference evidence="3 4" key="1">
    <citation type="submission" date="2013-04" db="EMBL/GenBank/DDBJ databases">
        <title>The Genome Sequence of Sutterella wadsworthensis HGA0223.</title>
        <authorList>
            <consortium name="The Broad Institute Genomics Platform"/>
            <person name="Earl A."/>
            <person name="Ward D."/>
            <person name="Feldgarden M."/>
            <person name="Gevers D."/>
            <person name="Schmidt T.M."/>
            <person name="Dover J."/>
            <person name="Dai D."/>
            <person name="Walker B."/>
            <person name="Young S."/>
            <person name="Zeng Q."/>
            <person name="Gargeya S."/>
            <person name="Fitzgerald M."/>
            <person name="Haas B."/>
            <person name="Abouelleil A."/>
            <person name="Allen A.W."/>
            <person name="Alvarado L."/>
            <person name="Arachchi H.M."/>
            <person name="Berlin A.M."/>
            <person name="Chapman S.B."/>
            <person name="Gainer-Dewar J."/>
            <person name="Goldberg J."/>
            <person name="Griggs A."/>
            <person name="Gujja S."/>
            <person name="Hansen M."/>
            <person name="Howarth C."/>
            <person name="Imamovic A."/>
            <person name="Ireland A."/>
            <person name="Larimer J."/>
            <person name="McCowan C."/>
            <person name="Murphy C."/>
            <person name="Pearson M."/>
            <person name="Poon T.W."/>
            <person name="Priest M."/>
            <person name="Roberts A."/>
            <person name="Saif S."/>
            <person name="Shea T."/>
            <person name="Sisk P."/>
            <person name="Sykes S."/>
            <person name="Wortman J."/>
            <person name="Nusbaum C."/>
            <person name="Birren B."/>
        </authorList>
    </citation>
    <scope>NUCLEOTIDE SEQUENCE [LARGE SCALE GENOMIC DNA]</scope>
    <source>
        <strain evidence="3 4">HGA0223</strain>
    </source>
</reference>
<keyword evidence="1" id="KW-0732">Signal</keyword>
<comment type="caution">
    <text evidence="3">The sequence shown here is derived from an EMBL/GenBank/DDBJ whole genome shotgun (WGS) entry which is preliminary data.</text>
</comment>
<keyword evidence="4" id="KW-1185">Reference proteome</keyword>
<evidence type="ECO:0000313" key="4">
    <source>
        <dbReference type="Proteomes" id="UP000014400"/>
    </source>
</evidence>
<feature type="chain" id="PRO_5004518238" description="DUF362 domain-containing protein" evidence="1">
    <location>
        <begin position="27"/>
        <end position="317"/>
    </location>
</feature>
<evidence type="ECO:0000256" key="1">
    <source>
        <dbReference type="SAM" id="SignalP"/>
    </source>
</evidence>
<evidence type="ECO:0000259" key="2">
    <source>
        <dbReference type="Pfam" id="PF04015"/>
    </source>
</evidence>
<gene>
    <name evidence="3" type="ORF">HMPREF1476_00952</name>
</gene>
<proteinExistence type="predicted"/>
<feature type="signal peptide" evidence="1">
    <location>
        <begin position="1"/>
        <end position="26"/>
    </location>
</feature>
<accession>S3C1Q4</accession>
<sequence length="317" mass="33822">MSLCGISRRRLIAGTAAAAAISQVSAESLSIASAGREAVVYQTTSLTAEGLVAALRSVQSTFKGRIAVKLHTGEPHGPNILPREWVKALINELPDAVIVETNTLYGGPRAAASRHRETLVTNGWTFAPVDILDEEGGTPWPIAGGSRLKSVTVGSHLDRYDSMLVLTHFKGHGMAGFGGSLKNVAIGCASGREGKAEIHQGWERGPAFLERMADAGKAVTDHFQGRIAYINVLRRMSVDCDCTGTSAAEPEARDLGILASTDILAVDLASIDWVGTLPPAERRPLEERIASRSGLTQLDAMERLAMGVRRYRIESLG</sequence>
<dbReference type="PROSITE" id="PS51318">
    <property type="entry name" value="TAT"/>
    <property type="match status" value="1"/>
</dbReference>
<dbReference type="EMBL" id="ATCF01000012">
    <property type="protein sequence ID" value="EPE00223.1"/>
    <property type="molecule type" value="Genomic_DNA"/>
</dbReference>
<dbReference type="Pfam" id="PF04015">
    <property type="entry name" value="DUF362"/>
    <property type="match status" value="1"/>
</dbReference>
<name>S3C1Q4_9BURK</name>
<dbReference type="eggNOG" id="COG2768">
    <property type="taxonomic scope" value="Bacteria"/>
</dbReference>
<dbReference type="STRING" id="1203554.HMPREF1476_00952"/>
<feature type="domain" description="DUF362" evidence="2">
    <location>
        <begin position="66"/>
        <end position="271"/>
    </location>
</feature>
<dbReference type="AlphaFoldDB" id="S3C1Q4"/>
<dbReference type="InterPro" id="IPR007160">
    <property type="entry name" value="DUF362"/>
</dbReference>
<protein>
    <recommendedName>
        <fullName evidence="2">DUF362 domain-containing protein</fullName>
    </recommendedName>
</protein>
<dbReference type="HOGENOM" id="CLU_046240_1_0_4"/>